<proteinExistence type="predicted"/>
<dbReference type="Pfam" id="PF01430">
    <property type="entry name" value="HSP33"/>
    <property type="match status" value="1"/>
</dbReference>
<dbReference type="GO" id="GO:0044183">
    <property type="term" value="F:protein folding chaperone"/>
    <property type="evidence" value="ECO:0007669"/>
    <property type="project" value="TreeGrafter"/>
</dbReference>
<keyword evidence="4" id="KW-0143">Chaperone</keyword>
<evidence type="ECO:0000256" key="5">
    <source>
        <dbReference type="ARBA" id="ARBA00023284"/>
    </source>
</evidence>
<sequence length="287" mass="30874">MSLLTKAILQNSLVVTAAESKDIVNKAIRLHGLSPVAAAALGRSLTMAALMAAQFKQPSDYLTATVKGDGELGTITVCADGCGHVKGCVDNPVVQIYFNGDGHLDVGKAVGKNGSITVIKDIGLKQPYVGTSQLVSGEIAADFAYYFASSEQKPCGIALGVGLQKGRCVSAGGVFLEVLPQCDDAIISRAEEIMRGMQDASVYFRDAQPRQVIEKFFGELQPQFTEERQIGYKCNCGKRKIKGIVKGLGYDEASAIVREVGKLEVCCHFCGKKYCFTQQDLDKLFKR</sequence>
<dbReference type="SUPFAM" id="SSF64397">
    <property type="entry name" value="Hsp33 domain"/>
    <property type="match status" value="1"/>
</dbReference>
<keyword evidence="2" id="KW-0862">Zinc</keyword>
<evidence type="ECO:0000256" key="4">
    <source>
        <dbReference type="ARBA" id="ARBA00023186"/>
    </source>
</evidence>
<keyword evidence="1" id="KW-0963">Cytoplasm</keyword>
<name>A0A9D1MY79_9BACT</name>
<dbReference type="GO" id="GO:0005737">
    <property type="term" value="C:cytoplasm"/>
    <property type="evidence" value="ECO:0007669"/>
    <property type="project" value="InterPro"/>
</dbReference>
<keyword evidence="3" id="KW-1015">Disulfide bond</keyword>
<dbReference type="InterPro" id="IPR016153">
    <property type="entry name" value="Heat_shock_Hsp33_N"/>
</dbReference>
<dbReference type="PIRSF" id="PIRSF005261">
    <property type="entry name" value="Heat_shock_Hsp33"/>
    <property type="match status" value="1"/>
</dbReference>
<comment type="caution">
    <text evidence="6">The sequence shown here is derived from an EMBL/GenBank/DDBJ whole genome shotgun (WGS) entry which is preliminary data.</text>
</comment>
<dbReference type="GO" id="GO:0051082">
    <property type="term" value="F:unfolded protein binding"/>
    <property type="evidence" value="ECO:0007669"/>
    <property type="project" value="InterPro"/>
</dbReference>
<dbReference type="Proteomes" id="UP000886852">
    <property type="component" value="Unassembled WGS sequence"/>
</dbReference>
<evidence type="ECO:0000313" key="6">
    <source>
        <dbReference type="EMBL" id="HIU91173.1"/>
    </source>
</evidence>
<dbReference type="InterPro" id="IPR016154">
    <property type="entry name" value="Heat_shock_Hsp33_C"/>
</dbReference>
<dbReference type="GO" id="GO:0042026">
    <property type="term" value="P:protein refolding"/>
    <property type="evidence" value="ECO:0007669"/>
    <property type="project" value="TreeGrafter"/>
</dbReference>
<dbReference type="EMBL" id="DVOC01000067">
    <property type="protein sequence ID" value="HIU91173.1"/>
    <property type="molecule type" value="Genomic_DNA"/>
</dbReference>
<dbReference type="AlphaFoldDB" id="A0A9D1MY79"/>
<accession>A0A9D1MY79</accession>
<dbReference type="SUPFAM" id="SSF118352">
    <property type="entry name" value="HSP33 redox switch-like"/>
    <property type="match status" value="1"/>
</dbReference>
<gene>
    <name evidence="6" type="ORF">IAC72_04095</name>
</gene>
<dbReference type="Gene3D" id="3.90.1280.10">
    <property type="entry name" value="HSP33 redox switch-like"/>
    <property type="match status" value="1"/>
</dbReference>
<evidence type="ECO:0000256" key="1">
    <source>
        <dbReference type="ARBA" id="ARBA00022490"/>
    </source>
</evidence>
<dbReference type="Gene3D" id="3.55.30.10">
    <property type="entry name" value="Hsp33 domain"/>
    <property type="match status" value="1"/>
</dbReference>
<keyword evidence="5" id="KW-0676">Redox-active center</keyword>
<organism evidence="6 7">
    <name type="scientific">Candidatus Fimimonas merdipullorum</name>
    <dbReference type="NCBI Taxonomy" id="2840822"/>
    <lineage>
        <taxon>Bacteria</taxon>
        <taxon>Pseudomonadati</taxon>
        <taxon>Myxococcota</taxon>
        <taxon>Myxococcia</taxon>
        <taxon>Myxococcales</taxon>
        <taxon>Cystobacterineae</taxon>
        <taxon>Myxococcaceae</taxon>
        <taxon>Myxococcaceae incertae sedis</taxon>
        <taxon>Candidatus Fimimonas</taxon>
    </lineage>
</organism>
<dbReference type="PANTHER" id="PTHR30111">
    <property type="entry name" value="33 KDA CHAPERONIN"/>
    <property type="match status" value="1"/>
</dbReference>
<dbReference type="InterPro" id="IPR000397">
    <property type="entry name" value="Heat_shock_Hsp33"/>
</dbReference>
<protein>
    <submittedName>
        <fullName evidence="6">Hsp33 family molecular chaperone HslO</fullName>
    </submittedName>
</protein>
<dbReference type="CDD" id="cd00498">
    <property type="entry name" value="Hsp33"/>
    <property type="match status" value="1"/>
</dbReference>
<evidence type="ECO:0000256" key="3">
    <source>
        <dbReference type="ARBA" id="ARBA00023157"/>
    </source>
</evidence>
<evidence type="ECO:0000256" key="2">
    <source>
        <dbReference type="ARBA" id="ARBA00022833"/>
    </source>
</evidence>
<dbReference type="PANTHER" id="PTHR30111:SF1">
    <property type="entry name" value="33 KDA CHAPERONIN"/>
    <property type="match status" value="1"/>
</dbReference>
<reference evidence="6" key="2">
    <citation type="journal article" date="2021" name="PeerJ">
        <title>Extensive microbial diversity within the chicken gut microbiome revealed by metagenomics and culture.</title>
        <authorList>
            <person name="Gilroy R."/>
            <person name="Ravi A."/>
            <person name="Getino M."/>
            <person name="Pursley I."/>
            <person name="Horton D.L."/>
            <person name="Alikhan N.F."/>
            <person name="Baker D."/>
            <person name="Gharbi K."/>
            <person name="Hall N."/>
            <person name="Watson M."/>
            <person name="Adriaenssens E.M."/>
            <person name="Foster-Nyarko E."/>
            <person name="Jarju S."/>
            <person name="Secka A."/>
            <person name="Antonio M."/>
            <person name="Oren A."/>
            <person name="Chaudhuri R.R."/>
            <person name="La Ragione R."/>
            <person name="Hildebrand F."/>
            <person name="Pallen M.J."/>
        </authorList>
    </citation>
    <scope>NUCLEOTIDE SEQUENCE</scope>
    <source>
        <strain evidence="6">ChiHjej12B11-7776</strain>
    </source>
</reference>
<reference evidence="6" key="1">
    <citation type="submission" date="2020-10" db="EMBL/GenBank/DDBJ databases">
        <authorList>
            <person name="Gilroy R."/>
        </authorList>
    </citation>
    <scope>NUCLEOTIDE SEQUENCE</scope>
    <source>
        <strain evidence="6">ChiHjej12B11-7776</strain>
    </source>
</reference>
<evidence type="ECO:0000313" key="7">
    <source>
        <dbReference type="Proteomes" id="UP000886852"/>
    </source>
</evidence>